<feature type="compositionally biased region" description="Acidic residues" evidence="1">
    <location>
        <begin position="518"/>
        <end position="546"/>
    </location>
</feature>
<feature type="region of interest" description="Disordered" evidence="1">
    <location>
        <begin position="518"/>
        <end position="562"/>
    </location>
</feature>
<evidence type="ECO:0000313" key="2">
    <source>
        <dbReference type="EMBL" id="GID61087.1"/>
    </source>
</evidence>
<proteinExistence type="predicted"/>
<keyword evidence="3" id="KW-1185">Reference proteome</keyword>
<accession>A0ABQ3XRR4</accession>
<evidence type="ECO:0000313" key="3">
    <source>
        <dbReference type="Proteomes" id="UP000612282"/>
    </source>
</evidence>
<protein>
    <recommendedName>
        <fullName evidence="4">PLD phosphodiesterase domain-containing protein</fullName>
    </recommendedName>
</protein>
<evidence type="ECO:0000256" key="1">
    <source>
        <dbReference type="SAM" id="MobiDB-lite"/>
    </source>
</evidence>
<dbReference type="SUPFAM" id="SSF56024">
    <property type="entry name" value="Phospholipase D/nuclease"/>
    <property type="match status" value="1"/>
</dbReference>
<gene>
    <name evidence="2" type="ORF">Aco03nite_094910</name>
</gene>
<reference evidence="2 3" key="1">
    <citation type="submission" date="2021-01" db="EMBL/GenBank/DDBJ databases">
        <title>Whole genome shotgun sequence of Actinoplanes couchii NBRC 106145.</title>
        <authorList>
            <person name="Komaki H."/>
            <person name="Tamura T."/>
        </authorList>
    </citation>
    <scope>NUCLEOTIDE SEQUENCE [LARGE SCALE GENOMIC DNA]</scope>
    <source>
        <strain evidence="2 3">NBRC 106145</strain>
    </source>
</reference>
<name>A0ABQ3XRR4_9ACTN</name>
<comment type="caution">
    <text evidence="2">The sequence shown here is derived from an EMBL/GenBank/DDBJ whole genome shotgun (WGS) entry which is preliminary data.</text>
</comment>
<dbReference type="CDD" id="cd00138">
    <property type="entry name" value="PLDc_SF"/>
    <property type="match status" value="1"/>
</dbReference>
<evidence type="ECO:0008006" key="4">
    <source>
        <dbReference type="Google" id="ProtNLM"/>
    </source>
</evidence>
<organism evidence="2 3">
    <name type="scientific">Actinoplanes couchii</name>
    <dbReference type="NCBI Taxonomy" id="403638"/>
    <lineage>
        <taxon>Bacteria</taxon>
        <taxon>Bacillati</taxon>
        <taxon>Actinomycetota</taxon>
        <taxon>Actinomycetes</taxon>
        <taxon>Micromonosporales</taxon>
        <taxon>Micromonosporaceae</taxon>
        <taxon>Actinoplanes</taxon>
    </lineage>
</organism>
<dbReference type="EMBL" id="BOMG01000118">
    <property type="protein sequence ID" value="GID61087.1"/>
    <property type="molecule type" value="Genomic_DNA"/>
</dbReference>
<dbReference type="RefSeq" id="WP_310380968.1">
    <property type="nucleotide sequence ID" value="NZ_BAAAQE010000094.1"/>
</dbReference>
<sequence length="846" mass="90156">MNERWSDVLQPGSAPPALLRTRVVDAEEVLVLSYTADLRFFERIGLSEARAAGARVTVVHDLAADLVPAADVHHAGVHYTDVPVRCRGNGEFHPKLVVIAGPERAIVSIGSGNVTASGWHHNGELWTTLAADSGEWPDTFHELADWLLELPRFLYIDRFGAGRIAAAAATLTRHPARSTGPRLVHNLHTPITEQLPAPTGQVTDLLFASPFVDRQAAALRRLSTHFAAEQITFAVTANATADPDVMVTWADEGGADLYAIADTRYYHGKLVQWSDGDGTHALVGSANTTAAAMLRTTGDKHGNCELALLCQIGDGDLAPPLGESLDDADAVRKIVAEPQPETARDPETPRLLRAILDGSGVLVTVVADSPGAIRDLLLENQEPHALTLTGSDERVHRLRAEVTDTGGSLCHVALNDGSMIGPVRVTDPIAVVIRPGTVSPLEDHHLTDVLGDRRLSERLFEALKKLAAVRPTAPDASRAGTGQESGEWRQAAERTVGSALVRLALGYAAITGTAEGSDEGFDAGDVVDETDNDDDGIDLFDDEDEHDTGLGDPLTASGDPVTGFLTDPVTAARLARRIDTLLPQTPEWHTGALLALLRVAFLVAAGGGWPTLDQFVSVLLRVAEATPEDDDVKEARNAAVLVGLAILASEVTGWDDTTDAIVDAFERCQALAAVDPADIDNERVTHYCADLHIGFGVTLTADSLIDASPYLLTSSLVERAIESIGTEYRDLTLAAPRLLRIRSGGNPYGAAMRLLTRVAHLAPVAVYATSTRGQVYAVWQPKILTLQRYAANGNPITGSRHRLAVGPGAHIEASPPGTFETWRGSLPADLADQLRQANLLSHATPA</sequence>
<dbReference type="Gene3D" id="3.30.870.10">
    <property type="entry name" value="Endonuclease Chain A"/>
    <property type="match status" value="2"/>
</dbReference>
<dbReference type="Proteomes" id="UP000612282">
    <property type="component" value="Unassembled WGS sequence"/>
</dbReference>